<reference evidence="4" key="1">
    <citation type="submission" date="2011-12" db="EMBL/GenBank/DDBJ databases">
        <title>Complete genome sequence of Streptomyces cattleya strain DSM 46488.</title>
        <authorList>
            <person name="Ou H.-Y."/>
            <person name="Li P."/>
            <person name="Zhao C."/>
            <person name="O'Hagan D."/>
            <person name="Deng Z."/>
        </authorList>
    </citation>
    <scope>NUCLEOTIDE SEQUENCE [LARGE SCALE GENOMIC DNA]</scope>
    <source>
        <strain evidence="4">ATCC 35852 / DSM 46488 / JCM 4925 / NBRC 14057 / NRRL 8057</strain>
        <plasmid evidence="4">Plasmid pSCATT</plasmid>
    </source>
</reference>
<dbReference type="KEGG" id="sct:SCAT_p0740"/>
<dbReference type="SMART" id="SM00710">
    <property type="entry name" value="PbH1"/>
    <property type="match status" value="7"/>
</dbReference>
<dbReference type="InterPro" id="IPR012334">
    <property type="entry name" value="Pectin_lyas_fold"/>
</dbReference>
<evidence type="ECO:0000313" key="4">
    <source>
        <dbReference type="Proteomes" id="UP000007842"/>
    </source>
</evidence>
<dbReference type="InterPro" id="IPR039448">
    <property type="entry name" value="Beta_helix"/>
</dbReference>
<feature type="region of interest" description="Disordered" evidence="1">
    <location>
        <begin position="1"/>
        <end position="39"/>
    </location>
</feature>
<dbReference type="AlphaFoldDB" id="F8JN58"/>
<dbReference type="HOGENOM" id="CLU_509850_0_0_11"/>
<dbReference type="PATRIC" id="fig|1003195.11.peg.715"/>
<proteinExistence type="predicted"/>
<evidence type="ECO:0000256" key="1">
    <source>
        <dbReference type="SAM" id="MobiDB-lite"/>
    </source>
</evidence>
<keyword evidence="3" id="KW-0614">Plasmid</keyword>
<dbReference type="SUPFAM" id="SSF51126">
    <property type="entry name" value="Pectin lyase-like"/>
    <property type="match status" value="1"/>
</dbReference>
<dbReference type="EMBL" id="CP003229">
    <property type="protein sequence ID" value="AEW99191.1"/>
    <property type="molecule type" value="Genomic_DNA"/>
</dbReference>
<organism evidence="3 4">
    <name type="scientific">Streptantibioticus cattleyicolor (strain ATCC 35852 / DSM 46488 / JCM 4925 / NBRC 14057 / NRRL 8057)</name>
    <name type="common">Streptomyces cattleya</name>
    <dbReference type="NCBI Taxonomy" id="1003195"/>
    <lineage>
        <taxon>Bacteria</taxon>
        <taxon>Bacillati</taxon>
        <taxon>Actinomycetota</taxon>
        <taxon>Actinomycetes</taxon>
        <taxon>Kitasatosporales</taxon>
        <taxon>Streptomycetaceae</taxon>
        <taxon>Streptantibioticus</taxon>
    </lineage>
</organism>
<evidence type="ECO:0000259" key="2">
    <source>
        <dbReference type="Pfam" id="PF13229"/>
    </source>
</evidence>
<accession>F8JN58</accession>
<dbReference type="Proteomes" id="UP000007842">
    <property type="component" value="Plasmid pSCATT"/>
</dbReference>
<sequence length="621" mass="65484">MDDTEPQAASPTTELPRGNRLHVAPWGDDTWPGTLDRPLATPGGALRVVRSRTPAPDGGDVVVSFRAGTYRLDEPWVLGAHPGDSGADGHRVIYQAYGYGTDHAEEAVLSGGRPVTGWIPDPGGVWRAEIGPLEPRQLYVDGRRAERASLRPGIPGNVTTTETGYVTDSVLPQSWHDPASIEFVHTGVNPWSEARCPVAEITGDAASTTITMAQPAFRHARDLYAARFHGELAAANGERGSLGVPASAENSASFLTEPGTFALDRSTPGHHVLHYLPRPGEDPEHTEFVVPVLDELLVGAGTEDRPLHDVVLRGLTFRHAGWTAPGGPGGFAHYHGNTYHDGGPLERVTVADGMAELAVPGRPALVPSAVRFTSATRITLHGNRFTGLGAGAIGFSGPGGDNTVTGNLVEDVSGAAVSLDRTAGVRVEDNLIHHTGREYHGTPAVWIADCHHVTVARNEIHHVPYSGIVVIGGDRTARVRIEDNLVHHTMTVLADGGGIYLAGPQGTCYADGTLVRGNVVRDTLTPYNFGLYTDYGAAWVTVLGNVVHRADAPIVLRVTPPLENVAFVGNFWDDHPAGDDDPPAGVLHAANTVLPAGDFDQALAAHPAGAAILSAAGRRGG</sequence>
<dbReference type="PANTHER" id="PTHR36453:SF1">
    <property type="entry name" value="RIGHT HANDED BETA HELIX DOMAIN-CONTAINING PROTEIN"/>
    <property type="match status" value="1"/>
</dbReference>
<protein>
    <recommendedName>
        <fullName evidence="2">Right handed beta helix domain-containing protein</fullName>
    </recommendedName>
</protein>
<feature type="domain" description="Right handed beta helix" evidence="2">
    <location>
        <begin position="369"/>
        <end position="506"/>
    </location>
</feature>
<dbReference type="RefSeq" id="WP_014151193.1">
    <property type="nucleotide sequence ID" value="NC_016113.1"/>
</dbReference>
<dbReference type="InterPro" id="IPR011050">
    <property type="entry name" value="Pectin_lyase_fold/virulence"/>
</dbReference>
<evidence type="ECO:0000313" key="3">
    <source>
        <dbReference type="EMBL" id="AEW99191.1"/>
    </source>
</evidence>
<name>F8JN58_STREN</name>
<dbReference type="Pfam" id="PF13229">
    <property type="entry name" value="Beta_helix"/>
    <property type="match status" value="1"/>
</dbReference>
<geneLocation type="plasmid" evidence="3 4">
    <name>pSCATT</name>
</geneLocation>
<dbReference type="Gene3D" id="2.160.20.10">
    <property type="entry name" value="Single-stranded right-handed beta-helix, Pectin lyase-like"/>
    <property type="match status" value="2"/>
</dbReference>
<accession>G8XDV6</accession>
<dbReference type="KEGG" id="scy:SCATT_p09980"/>
<gene>
    <name evidence="3" type="ordered locus">SCATT_p09980</name>
</gene>
<dbReference type="OrthoDB" id="9808066at2"/>
<keyword evidence="4" id="KW-1185">Reference proteome</keyword>
<dbReference type="PANTHER" id="PTHR36453">
    <property type="entry name" value="SECRETED PROTEIN-RELATED"/>
    <property type="match status" value="1"/>
</dbReference>
<dbReference type="InterPro" id="IPR006626">
    <property type="entry name" value="PbH1"/>
</dbReference>